<evidence type="ECO:0000313" key="2">
    <source>
        <dbReference type="Proteomes" id="UP000559027"/>
    </source>
</evidence>
<accession>A0A8H5GCJ5</accession>
<evidence type="ECO:0000313" key="1">
    <source>
        <dbReference type="EMBL" id="KAF5362477.1"/>
    </source>
</evidence>
<reference evidence="1 2" key="1">
    <citation type="journal article" date="2020" name="ISME J.">
        <title>Uncovering the hidden diversity of litter-decomposition mechanisms in mushroom-forming fungi.</title>
        <authorList>
            <person name="Floudas D."/>
            <person name="Bentzer J."/>
            <person name="Ahren D."/>
            <person name="Johansson T."/>
            <person name="Persson P."/>
            <person name="Tunlid A."/>
        </authorList>
    </citation>
    <scope>NUCLEOTIDE SEQUENCE [LARGE SCALE GENOMIC DNA]</scope>
    <source>
        <strain evidence="1 2">CBS 146.42</strain>
    </source>
</reference>
<proteinExistence type="predicted"/>
<comment type="caution">
    <text evidence="1">The sequence shown here is derived from an EMBL/GenBank/DDBJ whole genome shotgun (WGS) entry which is preliminary data.</text>
</comment>
<organism evidence="1 2">
    <name type="scientific">Leucocoprinus leucothites</name>
    <dbReference type="NCBI Taxonomy" id="201217"/>
    <lineage>
        <taxon>Eukaryota</taxon>
        <taxon>Fungi</taxon>
        <taxon>Dikarya</taxon>
        <taxon>Basidiomycota</taxon>
        <taxon>Agaricomycotina</taxon>
        <taxon>Agaricomycetes</taxon>
        <taxon>Agaricomycetidae</taxon>
        <taxon>Agaricales</taxon>
        <taxon>Agaricineae</taxon>
        <taxon>Agaricaceae</taxon>
        <taxon>Leucocoprinus</taxon>
    </lineage>
</organism>
<gene>
    <name evidence="1" type="ORF">D9756_002471</name>
</gene>
<sequence length="256" mass="28639">MLTFPNLLSFLTVKAIPQLPLELLEDIIIQAWELQCSVNERILLMTSLPLVSRSFLAAYVRISSIDVHIPCPSFAKNLFRVMRSGTRPFRTITRASSSAAELCRSITLQISQPSSPIRAVHWSAEPPMGIVLSDLLYDIRVFGGLPNFRTLTVRYIDVDLHDIFDWARFIDFPESVRYLNIEFVQTEAGIPPPKIVITPPGRSPNVSLWTLPCIRRLRVSGGNEEFVSRLVASMPNLESVEDGQGGPRSGYTGSIK</sequence>
<keyword evidence="2" id="KW-1185">Reference proteome</keyword>
<dbReference type="Proteomes" id="UP000559027">
    <property type="component" value="Unassembled WGS sequence"/>
</dbReference>
<name>A0A8H5GCJ5_9AGAR</name>
<dbReference type="OrthoDB" id="2836053at2759"/>
<dbReference type="EMBL" id="JAACJO010000002">
    <property type="protein sequence ID" value="KAF5362477.1"/>
    <property type="molecule type" value="Genomic_DNA"/>
</dbReference>
<protein>
    <submittedName>
        <fullName evidence="1">Uncharacterized protein</fullName>
    </submittedName>
</protein>
<dbReference type="AlphaFoldDB" id="A0A8H5GCJ5"/>